<dbReference type="SMART" id="SM00871">
    <property type="entry name" value="AraC_E_bind"/>
    <property type="match status" value="1"/>
</dbReference>
<dbReference type="PANTHER" id="PTHR36444:SF2">
    <property type="entry name" value="TRANSCRIPTIONAL REGULATOR PROTEIN YOBU-RELATED"/>
    <property type="match status" value="1"/>
</dbReference>
<dbReference type="KEGG" id="aka:TKWG_23510"/>
<dbReference type="AlphaFoldDB" id="I3UH07"/>
<sequence length="164" mass="18837">MHTVNLPSFRIFGIQTRTRNADEETLKTARLPLLWHDVYTELVPELPADAPIYGVYGEYESDQDGRYTVTAGADQKPKKCNLDLVEVTVPSGQYLVFSGKGKMPETVIRVWLDIWDYFKREDTPHQRAYTTDFEIYRGARKGRLKSVCISPSNKSSRYRLAGWA</sequence>
<reference evidence="2 3" key="1">
    <citation type="journal article" date="2011" name="J. Bacteriol.">
        <title>Whole-genome shotgun sequencing of the sulfur-oxidizing chemoautotroph Tetrathiobacter kashmirensis.</title>
        <authorList>
            <person name="Ghosh W."/>
            <person name="George A."/>
            <person name="Agarwal A."/>
            <person name="Raj P."/>
            <person name="Alam M."/>
            <person name="Pyne P."/>
            <person name="Das Gupta S.K."/>
        </authorList>
    </citation>
    <scope>NUCLEOTIDE SEQUENCE [LARGE SCALE GENOMIC DNA]</scope>
    <source>
        <strain evidence="2 3">WT001</strain>
    </source>
</reference>
<feature type="domain" description="AraC effector-binding" evidence="1">
    <location>
        <begin position="1"/>
        <end position="145"/>
    </location>
</feature>
<protein>
    <recommendedName>
        <fullName evidence="1">AraC effector-binding domain-containing protein</fullName>
    </recommendedName>
</protein>
<dbReference type="SUPFAM" id="SSF55136">
    <property type="entry name" value="Probable bacterial effector-binding domain"/>
    <property type="match status" value="1"/>
</dbReference>
<dbReference type="PANTHER" id="PTHR36444">
    <property type="entry name" value="TRANSCRIPTIONAL REGULATOR PROTEIN YOBU-RELATED"/>
    <property type="match status" value="1"/>
</dbReference>
<reference evidence="3" key="2">
    <citation type="journal article" date="2013" name="PLoS ONE">
        <title>Genome implosion elicits host-confinement in Alcaligenaceae: evidence from the comparative genomics of Tetrathiobacter kashmirensis, a pathogen in the making.</title>
        <authorList>
            <person name="Ghosh W."/>
            <person name="Alam M."/>
            <person name="Roy C."/>
            <person name="Pyne P."/>
            <person name="George A."/>
            <person name="Chakraborty R."/>
            <person name="Majumder S."/>
            <person name="Agarwal A."/>
            <person name="Chakraborty S."/>
            <person name="Majumdar S."/>
            <person name="Gupta S.K."/>
        </authorList>
    </citation>
    <scope>NUCLEOTIDE SEQUENCE [LARGE SCALE GENOMIC DNA]</scope>
    <source>
        <strain evidence="3">WT001</strain>
    </source>
</reference>
<dbReference type="HOGENOM" id="CLU_106591_0_1_4"/>
<organism evidence="2 3">
    <name type="scientific">Advenella kashmirensis (strain DSM 17095 / LMG 22695 / WT001)</name>
    <name type="common">Tetrathiobacter kashmirensis</name>
    <dbReference type="NCBI Taxonomy" id="1036672"/>
    <lineage>
        <taxon>Bacteria</taxon>
        <taxon>Pseudomonadati</taxon>
        <taxon>Pseudomonadota</taxon>
        <taxon>Betaproteobacteria</taxon>
        <taxon>Burkholderiales</taxon>
        <taxon>Alcaligenaceae</taxon>
    </lineage>
</organism>
<dbReference type="RefSeq" id="WP_014752386.1">
    <property type="nucleotide sequence ID" value="NC_017964.1"/>
</dbReference>
<dbReference type="InterPro" id="IPR011256">
    <property type="entry name" value="Reg_factor_effector_dom_sf"/>
</dbReference>
<evidence type="ECO:0000259" key="1">
    <source>
        <dbReference type="SMART" id="SM00871"/>
    </source>
</evidence>
<keyword evidence="3" id="KW-1185">Reference proteome</keyword>
<dbReference type="InterPro" id="IPR029441">
    <property type="entry name" value="Cass2"/>
</dbReference>
<dbReference type="Pfam" id="PF14526">
    <property type="entry name" value="Cass2"/>
    <property type="match status" value="1"/>
</dbReference>
<name>I3UH07_ADVKW</name>
<accession>I3UH07</accession>
<evidence type="ECO:0000313" key="3">
    <source>
        <dbReference type="Proteomes" id="UP000005267"/>
    </source>
</evidence>
<evidence type="ECO:0000313" key="2">
    <source>
        <dbReference type="EMBL" id="AFK64295.1"/>
    </source>
</evidence>
<proteinExistence type="predicted"/>
<dbReference type="InterPro" id="IPR053182">
    <property type="entry name" value="YobU-like_regulator"/>
</dbReference>
<dbReference type="Proteomes" id="UP000005267">
    <property type="component" value="Chromosome"/>
</dbReference>
<dbReference type="Gene3D" id="3.20.80.10">
    <property type="entry name" value="Regulatory factor, effector binding domain"/>
    <property type="match status" value="1"/>
</dbReference>
<dbReference type="OrthoDB" id="3173400at2"/>
<dbReference type="STRING" id="1036672.TKWG_23510"/>
<gene>
    <name evidence="2" type="ordered locus">TKWG_23510</name>
</gene>
<dbReference type="EMBL" id="CP003555">
    <property type="protein sequence ID" value="AFK64295.1"/>
    <property type="molecule type" value="Genomic_DNA"/>
</dbReference>
<dbReference type="InterPro" id="IPR010499">
    <property type="entry name" value="AraC_E-bd"/>
</dbReference>